<dbReference type="GeneID" id="19207179"/>
<dbReference type="AlphaFoldDB" id="A0A5M3N2B8"/>
<comment type="caution">
    <text evidence="3">The sequence shown here is derived from an EMBL/GenBank/DDBJ whole genome shotgun (WGS) entry which is preliminary data.</text>
</comment>
<dbReference type="Proteomes" id="UP000053558">
    <property type="component" value="Unassembled WGS sequence"/>
</dbReference>
<protein>
    <recommendedName>
        <fullName evidence="2">JmjC domain-containing protein</fullName>
    </recommendedName>
</protein>
<evidence type="ECO:0000256" key="1">
    <source>
        <dbReference type="SAM" id="MobiDB-lite"/>
    </source>
</evidence>
<accession>A0A5M3N2B8</accession>
<dbReference type="KEGG" id="cput:CONPUDRAFT_47026"/>
<reference evidence="4" key="1">
    <citation type="journal article" date="2012" name="Science">
        <title>The Paleozoic origin of enzymatic lignin decomposition reconstructed from 31 fungal genomes.</title>
        <authorList>
            <person name="Floudas D."/>
            <person name="Binder M."/>
            <person name="Riley R."/>
            <person name="Barry K."/>
            <person name="Blanchette R.A."/>
            <person name="Henrissat B."/>
            <person name="Martinez A.T."/>
            <person name="Otillar R."/>
            <person name="Spatafora J.W."/>
            <person name="Yadav J.S."/>
            <person name="Aerts A."/>
            <person name="Benoit I."/>
            <person name="Boyd A."/>
            <person name="Carlson A."/>
            <person name="Copeland A."/>
            <person name="Coutinho P.M."/>
            <person name="de Vries R.P."/>
            <person name="Ferreira P."/>
            <person name="Findley K."/>
            <person name="Foster B."/>
            <person name="Gaskell J."/>
            <person name="Glotzer D."/>
            <person name="Gorecki P."/>
            <person name="Heitman J."/>
            <person name="Hesse C."/>
            <person name="Hori C."/>
            <person name="Igarashi K."/>
            <person name="Jurgens J.A."/>
            <person name="Kallen N."/>
            <person name="Kersten P."/>
            <person name="Kohler A."/>
            <person name="Kuees U."/>
            <person name="Kumar T.K.A."/>
            <person name="Kuo A."/>
            <person name="LaButti K."/>
            <person name="Larrondo L.F."/>
            <person name="Lindquist E."/>
            <person name="Ling A."/>
            <person name="Lombard V."/>
            <person name="Lucas S."/>
            <person name="Lundell T."/>
            <person name="Martin R."/>
            <person name="McLaughlin D.J."/>
            <person name="Morgenstern I."/>
            <person name="Morin E."/>
            <person name="Murat C."/>
            <person name="Nagy L.G."/>
            <person name="Nolan M."/>
            <person name="Ohm R.A."/>
            <person name="Patyshakuliyeva A."/>
            <person name="Rokas A."/>
            <person name="Ruiz-Duenas F.J."/>
            <person name="Sabat G."/>
            <person name="Salamov A."/>
            <person name="Samejima M."/>
            <person name="Schmutz J."/>
            <person name="Slot J.C."/>
            <person name="St John F."/>
            <person name="Stenlid J."/>
            <person name="Sun H."/>
            <person name="Sun S."/>
            <person name="Syed K."/>
            <person name="Tsang A."/>
            <person name="Wiebenga A."/>
            <person name="Young D."/>
            <person name="Pisabarro A."/>
            <person name="Eastwood D.C."/>
            <person name="Martin F."/>
            <person name="Cullen D."/>
            <person name="Grigoriev I.V."/>
            <person name="Hibbett D.S."/>
        </authorList>
    </citation>
    <scope>NUCLEOTIDE SEQUENCE [LARGE SCALE GENOMIC DNA]</scope>
    <source>
        <strain evidence="4">RWD-64-598 SS2</strain>
    </source>
</reference>
<dbReference type="SMART" id="SM00558">
    <property type="entry name" value="JmjC"/>
    <property type="match status" value="1"/>
</dbReference>
<dbReference type="OrthoDB" id="298344at2759"/>
<dbReference type="OMA" id="YAKDVEC"/>
<keyword evidence="4" id="KW-1185">Reference proteome</keyword>
<feature type="compositionally biased region" description="Low complexity" evidence="1">
    <location>
        <begin position="29"/>
        <end position="44"/>
    </location>
</feature>
<dbReference type="SUPFAM" id="SSF51197">
    <property type="entry name" value="Clavaminate synthase-like"/>
    <property type="match status" value="1"/>
</dbReference>
<organism evidence="3 4">
    <name type="scientific">Coniophora puteana (strain RWD-64-598)</name>
    <name type="common">Brown rot fungus</name>
    <dbReference type="NCBI Taxonomy" id="741705"/>
    <lineage>
        <taxon>Eukaryota</taxon>
        <taxon>Fungi</taxon>
        <taxon>Dikarya</taxon>
        <taxon>Basidiomycota</taxon>
        <taxon>Agaricomycotina</taxon>
        <taxon>Agaricomycetes</taxon>
        <taxon>Agaricomycetidae</taxon>
        <taxon>Boletales</taxon>
        <taxon>Coniophorineae</taxon>
        <taxon>Coniophoraceae</taxon>
        <taxon>Coniophora</taxon>
    </lineage>
</organism>
<dbReference type="RefSeq" id="XP_007763987.1">
    <property type="nucleotide sequence ID" value="XM_007765797.1"/>
</dbReference>
<evidence type="ECO:0000259" key="2">
    <source>
        <dbReference type="PROSITE" id="PS51184"/>
    </source>
</evidence>
<feature type="region of interest" description="Disordered" evidence="1">
    <location>
        <begin position="29"/>
        <end position="48"/>
    </location>
</feature>
<evidence type="ECO:0000313" key="4">
    <source>
        <dbReference type="Proteomes" id="UP000053558"/>
    </source>
</evidence>
<feature type="domain" description="JmjC" evidence="2">
    <location>
        <begin position="201"/>
        <end position="367"/>
    </location>
</feature>
<sequence>MESWRSKLQARPISWGALPSTYPSAARVAASASQSQSEQRAPSSTPADLSLKRSVDCAVSDKCAFDDLVPNVQLDPTATRTTRDWTLDKLLEMSTNFRRIRRIHARCADLKEITEKHESEGVPLIIEGYQTHPHWPSDVFSPEGFIENGNPVVNVRNVHNRADGYLRKAELIQKLRNTPRFTVADGNHERFYGKDIECPDVWAAQLGQHDFIPDHLLFKNKDDMLGNLPDSGQVQTLMCYLGVGDTFTPFHKDPCGSIGQNIMVYTESGGSSFWFMTEGSHALELAQYFQELGYVLDWETYVATIEELKNAPFPVYIAEQTLGDMIIVPPKVGHQVVNYGGISIKVAWSRMSISSLKISLYEELPLYRRVCRAETYKVKAIIHYALRQYSVLLQECTRFIKWEGRNQLTQTSSRSPRQREQVTLAKILQDLLLLYQDIIIEEQCPGNSDLPYVTEGTSPYKYDILCDYCGGDIFQSFFECFACVDVLSTSSATSEQGSGICICPSCYIEGRTCFCGGMSPVQCRPFDELLRSYNNAADVLAESGLERSSTPLRLFPHQRY</sequence>
<dbReference type="PROSITE" id="PS51184">
    <property type="entry name" value="JMJC"/>
    <property type="match status" value="1"/>
</dbReference>
<proteinExistence type="predicted"/>
<name>A0A5M3N2B8_CONPW</name>
<dbReference type="EMBL" id="JH711574">
    <property type="protein sequence ID" value="EIW85075.1"/>
    <property type="molecule type" value="Genomic_DNA"/>
</dbReference>
<dbReference type="Gene3D" id="2.60.120.650">
    <property type="entry name" value="Cupin"/>
    <property type="match status" value="1"/>
</dbReference>
<dbReference type="InterPro" id="IPR003347">
    <property type="entry name" value="JmjC_dom"/>
</dbReference>
<gene>
    <name evidence="3" type="ORF">CONPUDRAFT_47026</name>
</gene>
<dbReference type="Pfam" id="PF02373">
    <property type="entry name" value="JmjC"/>
    <property type="match status" value="1"/>
</dbReference>
<evidence type="ECO:0000313" key="3">
    <source>
        <dbReference type="EMBL" id="EIW85075.1"/>
    </source>
</evidence>